<sequence>MKVIEHTIFNEEYPENYTWGRIDKISYSNLANTISNHINHELRNRLPEDRILVPGLRKALLLIAERADI</sequence>
<proteinExistence type="predicted"/>
<dbReference type="EMBL" id="MT143141">
    <property type="protein sequence ID" value="QJA93329.1"/>
    <property type="molecule type" value="Genomic_DNA"/>
</dbReference>
<organism evidence="1">
    <name type="scientific">viral metagenome</name>
    <dbReference type="NCBI Taxonomy" id="1070528"/>
    <lineage>
        <taxon>unclassified sequences</taxon>
        <taxon>metagenomes</taxon>
        <taxon>organismal metagenomes</taxon>
    </lineage>
</organism>
<evidence type="ECO:0000313" key="1">
    <source>
        <dbReference type="EMBL" id="QJA93329.1"/>
    </source>
</evidence>
<reference evidence="1" key="1">
    <citation type="submission" date="2020-03" db="EMBL/GenBank/DDBJ databases">
        <title>The deep terrestrial virosphere.</title>
        <authorList>
            <person name="Holmfeldt K."/>
            <person name="Nilsson E."/>
            <person name="Simone D."/>
            <person name="Lopez-Fernandez M."/>
            <person name="Wu X."/>
            <person name="de Brujin I."/>
            <person name="Lundin D."/>
            <person name="Andersson A."/>
            <person name="Bertilsson S."/>
            <person name="Dopson M."/>
        </authorList>
    </citation>
    <scope>NUCLEOTIDE SEQUENCE</scope>
    <source>
        <strain evidence="1">MM415B04260</strain>
    </source>
</reference>
<dbReference type="AlphaFoldDB" id="A0A6M3LG39"/>
<accession>A0A6M3LG39</accession>
<gene>
    <name evidence="1" type="ORF">MM415B04260_0001</name>
</gene>
<name>A0A6M3LG39_9ZZZZ</name>
<protein>
    <submittedName>
        <fullName evidence="1">Uncharacterized protein</fullName>
    </submittedName>
</protein>